<gene>
    <name evidence="11" type="ORF">POTOM_026743</name>
</gene>
<dbReference type="SMART" id="SM00336">
    <property type="entry name" value="BBOX"/>
    <property type="match status" value="2"/>
</dbReference>
<evidence type="ECO:0000256" key="3">
    <source>
        <dbReference type="ARBA" id="ARBA00022729"/>
    </source>
</evidence>
<dbReference type="GO" id="GO:0008270">
    <property type="term" value="F:zinc ion binding"/>
    <property type="evidence" value="ECO:0007669"/>
    <property type="project" value="UniProtKB-KW"/>
</dbReference>
<keyword evidence="1" id="KW-0645">Protease</keyword>
<dbReference type="GO" id="GO:0008239">
    <property type="term" value="F:dipeptidyl-peptidase activity"/>
    <property type="evidence" value="ECO:0007669"/>
    <property type="project" value="TreeGrafter"/>
</dbReference>
<dbReference type="InterPro" id="IPR000315">
    <property type="entry name" value="Znf_B-box"/>
</dbReference>
<dbReference type="CDD" id="cd19821">
    <property type="entry name" value="Bbox1_BBX-like"/>
    <property type="match status" value="1"/>
</dbReference>
<organism evidence="11 12">
    <name type="scientific">Populus tomentosa</name>
    <name type="common">Chinese white poplar</name>
    <dbReference type="NCBI Taxonomy" id="118781"/>
    <lineage>
        <taxon>Eukaryota</taxon>
        <taxon>Viridiplantae</taxon>
        <taxon>Streptophyta</taxon>
        <taxon>Embryophyta</taxon>
        <taxon>Tracheophyta</taxon>
        <taxon>Spermatophyta</taxon>
        <taxon>Magnoliopsida</taxon>
        <taxon>eudicotyledons</taxon>
        <taxon>Gunneridae</taxon>
        <taxon>Pentapetalae</taxon>
        <taxon>rosids</taxon>
        <taxon>fabids</taxon>
        <taxon>Malpighiales</taxon>
        <taxon>Salicaceae</taxon>
        <taxon>Saliceae</taxon>
        <taxon>Populus</taxon>
    </lineage>
</organism>
<dbReference type="PROSITE" id="PS50119">
    <property type="entry name" value="ZF_BBOX"/>
    <property type="match status" value="1"/>
</dbReference>
<feature type="compositionally biased region" description="Basic and acidic residues" evidence="9">
    <location>
        <begin position="121"/>
        <end position="131"/>
    </location>
</feature>
<dbReference type="GO" id="GO:0070008">
    <property type="term" value="F:serine-type exopeptidase activity"/>
    <property type="evidence" value="ECO:0007669"/>
    <property type="project" value="InterPro"/>
</dbReference>
<reference evidence="11" key="1">
    <citation type="journal article" date="2020" name="bioRxiv">
        <title>Hybrid origin of Populus tomentosa Carr. identified through genome sequencing and phylogenomic analysis.</title>
        <authorList>
            <person name="An X."/>
            <person name="Gao K."/>
            <person name="Chen Z."/>
            <person name="Li J."/>
            <person name="Yang X."/>
            <person name="Yang X."/>
            <person name="Zhou J."/>
            <person name="Guo T."/>
            <person name="Zhao T."/>
            <person name="Huang S."/>
            <person name="Miao D."/>
            <person name="Khan W.U."/>
            <person name="Rao P."/>
            <person name="Ye M."/>
            <person name="Lei B."/>
            <person name="Liao W."/>
            <person name="Wang J."/>
            <person name="Ji L."/>
            <person name="Li Y."/>
            <person name="Guo B."/>
            <person name="Mustafa N.S."/>
            <person name="Li S."/>
            <person name="Yun Q."/>
            <person name="Keller S.R."/>
            <person name="Mao J."/>
            <person name="Zhang R."/>
            <person name="Strauss S.H."/>
        </authorList>
    </citation>
    <scope>NUCLEOTIDE SEQUENCE</scope>
    <source>
        <strain evidence="11">GM15</strain>
        <tissue evidence="11">Leaf</tissue>
    </source>
</reference>
<feature type="domain" description="B box-type" evidence="10">
    <location>
        <begin position="1"/>
        <end position="47"/>
    </location>
</feature>
<keyword evidence="6" id="KW-0862">Zinc</keyword>
<evidence type="ECO:0000256" key="4">
    <source>
        <dbReference type="ARBA" id="ARBA00022771"/>
    </source>
</evidence>
<evidence type="ECO:0000313" key="12">
    <source>
        <dbReference type="Proteomes" id="UP000886885"/>
    </source>
</evidence>
<dbReference type="Proteomes" id="UP000886885">
    <property type="component" value="Chromosome 7A"/>
</dbReference>
<dbReference type="InterPro" id="IPR008758">
    <property type="entry name" value="Peptidase_S28"/>
</dbReference>
<dbReference type="FunFam" id="3.40.50.1820:FF:000190">
    <property type="entry name" value="Prolyl carboxypeptidase like protein"/>
    <property type="match status" value="1"/>
</dbReference>
<comment type="caution">
    <text evidence="11">The sequence shown here is derived from an EMBL/GenBank/DDBJ whole genome shotgun (WGS) entry which is preliminary data.</text>
</comment>
<keyword evidence="7" id="KW-0325">Glycoprotein</keyword>
<evidence type="ECO:0000256" key="5">
    <source>
        <dbReference type="ARBA" id="ARBA00022801"/>
    </source>
</evidence>
<keyword evidence="12" id="KW-1185">Reference proteome</keyword>
<dbReference type="GO" id="GO:0006508">
    <property type="term" value="P:proteolysis"/>
    <property type="evidence" value="ECO:0007669"/>
    <property type="project" value="UniProtKB-KW"/>
</dbReference>
<dbReference type="Pfam" id="PF05577">
    <property type="entry name" value="Peptidase_S28"/>
    <property type="match status" value="2"/>
</dbReference>
<evidence type="ECO:0000256" key="1">
    <source>
        <dbReference type="ARBA" id="ARBA00022670"/>
    </source>
</evidence>
<keyword evidence="5" id="KW-0378">Hydrolase</keyword>
<evidence type="ECO:0000256" key="2">
    <source>
        <dbReference type="ARBA" id="ARBA00022723"/>
    </source>
</evidence>
<evidence type="ECO:0000256" key="7">
    <source>
        <dbReference type="ARBA" id="ARBA00023180"/>
    </source>
</evidence>
<evidence type="ECO:0000313" key="11">
    <source>
        <dbReference type="EMBL" id="KAG6767855.1"/>
    </source>
</evidence>
<dbReference type="OrthoDB" id="1735038at2759"/>
<evidence type="ECO:0000256" key="8">
    <source>
        <dbReference type="PROSITE-ProRule" id="PRU00024"/>
    </source>
</evidence>
<accession>A0A8X8CVF2</accession>
<name>A0A8X8CVF2_POPTO</name>
<evidence type="ECO:0000259" key="10">
    <source>
        <dbReference type="PROSITE" id="PS50119"/>
    </source>
</evidence>
<dbReference type="AlphaFoldDB" id="A0A8X8CVF2"/>
<sequence length="1122" mass="125020">MRTLCDACESAAAIVFCAADEAALCLACDEKVHMCNKLASRHVRVGLANPSDVPRCDICENAPGFELCAYVLCFQTCIHAAFFYCETDGSSLCLQCDMNVHVGGKRTHGRYLLLRQRVEFPGDKPQPDDLHSQPMHPGETRKGQNQPPKAAAEEKRQNRLVSPAPMSLTNSDGHDKVDKNMIDLNMKPQRTDHEQASNNQDHDKFPQRYYEFLDYFRIPDGPIFLEICGESSCNGIVNDYISVLAKKFGAAVVSLEHRYYGRSMPFKSTTTENLRFLSSKQALFDLAAFRHDSTIHMQESLNLKLNRTSVENPWFVFGGSYAGALSAWFRLKFPHLTCGSLASSAVVLAIHNFTEFDQQIGESAGAECKATLQETTQLVEERLASNKQAVKTLFDAAELEIDGDFLYFLADAAVIAFQYGNPDIVCSTLVKAKNNGDDLVTPSISLHVDSNNVTKLLDHSCRNYDATPAENVFKTPCPLAAVVKRGVVTLDISCYCYGDCLTLTSGYDKEAYAKYVKEYYLGTFGSTVQTYNQKYLKDTSLNKHTGDRLWWFQVCTEVAYFQVAPSNDSIRSSKVDARHALNYLPYTNMLLQVYHLDLCKNVFGEGIYPEVDVQKLFLQMGLKIPGAMHRNRPHPRIVSFQLFVENLILENGGKSNCFVPSLLISCHNCGHCTDIRGCPQTPLSLEGNARNCSSPEAVEKDHHKFQQRYYEFLDYFRMPDGPIFLKICGESSCDGIANDYIGESLNLKLNRTGVENPWFVFGVSYSGALSAWFRLKFPHLTCGSLASSAVVLAVYNYTEFDQQIGESAGAECKAALQETTQLVEERLASNKKAVKTLFDAAELEIDGDFLYFLADAAAIAFQYGNPDKLCSPLVQAKKDGEDLVYYVGSFGVSIRTYDQRHLKDTTLNENTGDRLWWFQVCTEVAYFQVAPANDSIRSSQVDTRYHLDLCKKVFGEGTYPEVDKTNIYYGGTNIAGSRIVFTNGSQDPWRHASKKISSPDMPSFVMSCHNCGHGTDMRGCPQSPFNIEGNARNCGSPDAVEKMFSSSSMKSIARMIVILSTLEPKCVANGSYDQTCFIYSPNVTFSLNATANYNEEQEELQLLTSSTSPDVNLLYCRSVSGL</sequence>
<keyword evidence="2" id="KW-0479">Metal-binding</keyword>
<keyword evidence="4 8" id="KW-0863">Zinc-finger</keyword>
<dbReference type="PANTHER" id="PTHR11010:SF11">
    <property type="entry name" value="THYMUS-SPECIFIC SERINE PROTEASE"/>
    <property type="match status" value="1"/>
</dbReference>
<evidence type="ECO:0000256" key="9">
    <source>
        <dbReference type="SAM" id="MobiDB-lite"/>
    </source>
</evidence>
<keyword evidence="3" id="KW-0732">Signal</keyword>
<protein>
    <recommendedName>
        <fullName evidence="10">B box-type domain-containing protein</fullName>
    </recommendedName>
</protein>
<dbReference type="InterPro" id="IPR049808">
    <property type="entry name" value="CONSTANS-like_Bbox1"/>
</dbReference>
<dbReference type="PANTHER" id="PTHR11010">
    <property type="entry name" value="PROTEASE S28 PRO-X CARBOXYPEPTIDASE-RELATED"/>
    <property type="match status" value="1"/>
</dbReference>
<evidence type="ECO:0000256" key="6">
    <source>
        <dbReference type="ARBA" id="ARBA00022833"/>
    </source>
</evidence>
<dbReference type="GO" id="GO:0005773">
    <property type="term" value="C:vacuole"/>
    <property type="evidence" value="ECO:0007669"/>
    <property type="project" value="TreeGrafter"/>
</dbReference>
<feature type="region of interest" description="Disordered" evidence="9">
    <location>
        <begin position="121"/>
        <end position="177"/>
    </location>
</feature>
<proteinExistence type="predicted"/>
<dbReference type="EMBL" id="JAAWWB010000013">
    <property type="protein sequence ID" value="KAG6767855.1"/>
    <property type="molecule type" value="Genomic_DNA"/>
</dbReference>